<dbReference type="Proteomes" id="UP000237968">
    <property type="component" value="Unassembled WGS sequence"/>
</dbReference>
<name>A0A2S9YC14_9BACT</name>
<proteinExistence type="predicted"/>
<reference evidence="1 2" key="1">
    <citation type="submission" date="2018-03" db="EMBL/GenBank/DDBJ databases">
        <title>Draft Genome Sequences of the Obligatory Marine Myxobacteria Enhygromyxa salina SWB005.</title>
        <authorList>
            <person name="Poehlein A."/>
            <person name="Moghaddam J.A."/>
            <person name="Harms H."/>
            <person name="Alanjari M."/>
            <person name="Koenig G.M."/>
            <person name="Daniel R."/>
            <person name="Schaeberle T.F."/>
        </authorList>
    </citation>
    <scope>NUCLEOTIDE SEQUENCE [LARGE SCALE GENOMIC DNA]</scope>
    <source>
        <strain evidence="1 2">SWB005</strain>
    </source>
</reference>
<comment type="caution">
    <text evidence="1">The sequence shown here is derived from an EMBL/GenBank/DDBJ whole genome shotgun (WGS) entry which is preliminary data.</text>
</comment>
<evidence type="ECO:0000313" key="1">
    <source>
        <dbReference type="EMBL" id="PRQ02566.1"/>
    </source>
</evidence>
<protein>
    <submittedName>
        <fullName evidence="1">Uncharacterized protein</fullName>
    </submittedName>
</protein>
<gene>
    <name evidence="1" type="ORF">ENSA5_22110</name>
</gene>
<accession>A0A2S9YC14</accession>
<dbReference type="AlphaFoldDB" id="A0A2S9YC14"/>
<evidence type="ECO:0000313" key="2">
    <source>
        <dbReference type="Proteomes" id="UP000237968"/>
    </source>
</evidence>
<dbReference type="RefSeq" id="WP_181197638.1">
    <property type="nucleotide sequence ID" value="NZ_PVNK01000114.1"/>
</dbReference>
<keyword evidence="2" id="KW-1185">Reference proteome</keyword>
<sequence length="54" mass="6017">MPDEEFAKLRQELLERLDTDGPITQLTAWQKLVSDIAAAMQELTLASEVTSNPT</sequence>
<dbReference type="EMBL" id="PVNK01000114">
    <property type="protein sequence ID" value="PRQ02566.1"/>
    <property type="molecule type" value="Genomic_DNA"/>
</dbReference>
<organism evidence="1 2">
    <name type="scientific">Enhygromyxa salina</name>
    <dbReference type="NCBI Taxonomy" id="215803"/>
    <lineage>
        <taxon>Bacteria</taxon>
        <taxon>Pseudomonadati</taxon>
        <taxon>Myxococcota</taxon>
        <taxon>Polyangia</taxon>
        <taxon>Nannocystales</taxon>
        <taxon>Nannocystaceae</taxon>
        <taxon>Enhygromyxa</taxon>
    </lineage>
</organism>